<gene>
    <name evidence="1" type="ORF">FSB_LOCUS4574</name>
</gene>
<dbReference type="EMBL" id="OIVN01000228">
    <property type="protein sequence ID" value="SPC76692.1"/>
    <property type="molecule type" value="Genomic_DNA"/>
</dbReference>
<name>A0A2N9EPE5_FAGSY</name>
<reference evidence="1" key="1">
    <citation type="submission" date="2018-02" db="EMBL/GenBank/DDBJ databases">
        <authorList>
            <person name="Cohen D.B."/>
            <person name="Kent A.D."/>
        </authorList>
    </citation>
    <scope>NUCLEOTIDE SEQUENCE</scope>
</reference>
<proteinExistence type="predicted"/>
<organism evidence="1">
    <name type="scientific">Fagus sylvatica</name>
    <name type="common">Beechnut</name>
    <dbReference type="NCBI Taxonomy" id="28930"/>
    <lineage>
        <taxon>Eukaryota</taxon>
        <taxon>Viridiplantae</taxon>
        <taxon>Streptophyta</taxon>
        <taxon>Embryophyta</taxon>
        <taxon>Tracheophyta</taxon>
        <taxon>Spermatophyta</taxon>
        <taxon>Magnoliopsida</taxon>
        <taxon>eudicotyledons</taxon>
        <taxon>Gunneridae</taxon>
        <taxon>Pentapetalae</taxon>
        <taxon>rosids</taxon>
        <taxon>fabids</taxon>
        <taxon>Fagales</taxon>
        <taxon>Fagaceae</taxon>
        <taxon>Fagus</taxon>
    </lineage>
</organism>
<protein>
    <submittedName>
        <fullName evidence="1">Uncharacterized protein</fullName>
    </submittedName>
</protein>
<accession>A0A2N9EPE5</accession>
<dbReference type="AlphaFoldDB" id="A0A2N9EPE5"/>
<evidence type="ECO:0000313" key="1">
    <source>
        <dbReference type="EMBL" id="SPC76692.1"/>
    </source>
</evidence>
<sequence length="110" mass="12713">MEERWTLDPVLRCALLVNPWVLITDASNIGYKASWTTLFLIMRGEELEDIWSDKYIKEKLRSGTLMVILGMSHLEEEDLEIANPSLDEPEMEIRLVEIDGEDNGEEDDVM</sequence>